<feature type="region of interest" description="Disordered" evidence="1">
    <location>
        <begin position="1"/>
        <end position="56"/>
    </location>
</feature>
<dbReference type="OrthoDB" id="1110148at2759"/>
<dbReference type="AlphaFoldDB" id="A0A565AXD7"/>
<dbReference type="PANTHER" id="PTHR47186:SF3">
    <property type="entry name" value="OS09G0267800 PROTEIN"/>
    <property type="match status" value="1"/>
</dbReference>
<dbReference type="SUPFAM" id="SSF52058">
    <property type="entry name" value="L domain-like"/>
    <property type="match status" value="1"/>
</dbReference>
<gene>
    <name evidence="2" type="ORF">ANE_LOCUS4195</name>
</gene>
<dbReference type="Proteomes" id="UP000489600">
    <property type="component" value="Unassembled WGS sequence"/>
</dbReference>
<accession>A0A565AXD7</accession>
<dbReference type="Gene3D" id="3.80.10.10">
    <property type="entry name" value="Ribonuclease Inhibitor"/>
    <property type="match status" value="1"/>
</dbReference>
<sequence length="449" mass="50450">MKIHGAKECGPDKSLSVEESLSSYREPLTPDSGCNIGSPDESAGEERSSKKPRLVRGAAGYTPDMVVAHPILESGLNASYHQSDHALAFDHPSTSLVGTEDRLEKEFPLVSTNLLNISDTSIEEVPPSITLCSRLDSLFIKNFGNLKEITHLPSSLWCLDLSNSSIERIPDCIKALHLLQLLYLYGCRRLASLPELPVSLALLYADDCESLETVYCPLNHTRYADIEFTNCLKLDEQARQEIIQSSFFCKRVILPGREIPAEFDHRGRGNSLTIRLDGNSPSVRLCVVVSPNHQISQYSGYPSHILCRRIGKIKVEESFFLRNVSEYRAEHLVILDSGSSFIDPSEVSREIMLEFIMKFQGLEIIECGAHVWTDETKEGSCESKLDQVFEDGYDSLTNGSCEFEHSQAFEDDTNGVVICDEILEGQERTYCWSWLFLCFNCLPFCEKHQ</sequence>
<protein>
    <submittedName>
        <fullName evidence="2">Uncharacterized protein</fullName>
    </submittedName>
</protein>
<proteinExistence type="predicted"/>
<dbReference type="InterPro" id="IPR032675">
    <property type="entry name" value="LRR_dom_sf"/>
</dbReference>
<comment type="caution">
    <text evidence="2">The sequence shown here is derived from an EMBL/GenBank/DDBJ whole genome shotgun (WGS) entry which is preliminary data.</text>
</comment>
<evidence type="ECO:0000313" key="3">
    <source>
        <dbReference type="Proteomes" id="UP000489600"/>
    </source>
</evidence>
<organism evidence="2 3">
    <name type="scientific">Arabis nemorensis</name>
    <dbReference type="NCBI Taxonomy" id="586526"/>
    <lineage>
        <taxon>Eukaryota</taxon>
        <taxon>Viridiplantae</taxon>
        <taxon>Streptophyta</taxon>
        <taxon>Embryophyta</taxon>
        <taxon>Tracheophyta</taxon>
        <taxon>Spermatophyta</taxon>
        <taxon>Magnoliopsida</taxon>
        <taxon>eudicotyledons</taxon>
        <taxon>Gunneridae</taxon>
        <taxon>Pentapetalae</taxon>
        <taxon>rosids</taxon>
        <taxon>malvids</taxon>
        <taxon>Brassicales</taxon>
        <taxon>Brassicaceae</taxon>
        <taxon>Arabideae</taxon>
        <taxon>Arabis</taxon>
    </lineage>
</organism>
<reference evidence="2" key="1">
    <citation type="submission" date="2019-07" db="EMBL/GenBank/DDBJ databases">
        <authorList>
            <person name="Dittberner H."/>
        </authorList>
    </citation>
    <scope>NUCLEOTIDE SEQUENCE [LARGE SCALE GENOMIC DNA]</scope>
</reference>
<evidence type="ECO:0000313" key="2">
    <source>
        <dbReference type="EMBL" id="VVA93750.1"/>
    </source>
</evidence>
<keyword evidence="3" id="KW-1185">Reference proteome</keyword>
<dbReference type="EMBL" id="CABITT030000002">
    <property type="protein sequence ID" value="VVA93750.1"/>
    <property type="molecule type" value="Genomic_DNA"/>
</dbReference>
<dbReference type="PANTHER" id="PTHR47186">
    <property type="entry name" value="LEUCINE-RICH REPEAT-CONTAINING PROTEIN 57"/>
    <property type="match status" value="1"/>
</dbReference>
<evidence type="ECO:0000256" key="1">
    <source>
        <dbReference type="SAM" id="MobiDB-lite"/>
    </source>
</evidence>
<feature type="compositionally biased region" description="Basic and acidic residues" evidence="1">
    <location>
        <begin position="1"/>
        <end position="11"/>
    </location>
</feature>
<name>A0A565AXD7_9BRAS</name>